<dbReference type="Proteomes" id="UP000284706">
    <property type="component" value="Unassembled WGS sequence"/>
</dbReference>
<name>A0A409YRX2_9AGAR</name>
<feature type="region of interest" description="Disordered" evidence="1">
    <location>
        <begin position="1143"/>
        <end position="1198"/>
    </location>
</feature>
<protein>
    <submittedName>
        <fullName evidence="2">Uncharacterized protein</fullName>
    </submittedName>
</protein>
<dbReference type="AlphaFoldDB" id="A0A409YRX2"/>
<accession>A0A409YRX2</accession>
<evidence type="ECO:0000256" key="1">
    <source>
        <dbReference type="SAM" id="MobiDB-lite"/>
    </source>
</evidence>
<proteinExistence type="predicted"/>
<sequence>MEDGIAETAQYAYHGIDGLIRLLHRKSQQSEFHRLRGLNYTKSLLRRATALDDHKRFLVAIASKDVVHVDQLVANALRQKRGIRAMIGFLRGAAKGIHKFKSYIEQDYEMGMVLLRLGGNRLASFGNKALGLPSVTALRNFSSIPPIIPSHAKPSTAEVEANIRASFEGIMDVVEGSGGNVYHAVLMFDEIATEKRIRLDRGERFFLGVCREHGHKTSLEFSSMEDMEELFRCLDKDEVHYASESTIGALGILCNNHRIYPARPIMISGDCKKESGEEHVAVIQTALDAISNQSDFINIRIVSIASDGEKRRGKALAKLTFKNLLSSESNIYGMLSCLKFMDLHVGEDDLTADKDCKHIIKRLRNFVIRRSGFLIGKERITPSLLRVQIESGGASSAHIRASFNPKDRQDVPLAFNTLKDIWSLPKVPLAGNYNVSPGFQSIRTALWVFGRFLYHLLFPYLCVYLSLSEQLEHLSAAAHLALALFRQGGKHTLPTQLYSDVMIMVKNIYFCVAKAKADNPTDSFWITLLGTDRLEELFGILRTMVGSDANVDVLQLAERLGGTTEVSNIFAKHPEWDRAPRPLKMPTLTRSSDDVPGQSDHLKPASWKGDVQLDKVTLQTCWRRGRHLIEDELPTYGEILSELENEAGVSILSPRGQLLINVPRDDDDFEDDFSQDLDSSVALTPTSGSNEAAELRVEIEDTLRLELDEVEQENSSPEAQANRFITFQGQKMTKVKALGLYSRYRKVPTSTDRLRRVQGVGRHVGPDTAASDIDISDLSGSGTVLMVSDPIASLLRCEGRIWLSIGLVNGITNDGKSVQFLNMDLLRESKISISYQLLGLRPSTSDDDASMAHDWRTYSTAERTFAVPGCVVQPINPEISNPNSLGTPIFFLLESRMLNAMSASLYEGLAKSNRKLIPKFGDRTSEYPYRERLGKACFLAQNAADTQASNIDDDELIACPLCTDPMIYFEPGQGQRMLQHIGSHILFDKKVARSDEPCGLCLRSSSICQHFLKKGRGARGKLTFDHERTRTCPVKHSISYSVAMESSETSPCSNVPIVCPLCSEKHDPAVWRYNMHAHFSRVHTTVTGSDLKRYAHLWELSNFERQEMKTIYDNRRHVPAKRKRAPKLAPLVISEAHQAQILAGPENNHEDNEASGSGLSGSECGRDDVHELDHDSDCDHFADLIPPPPHQENDIDMGETDTNAEFASADGAIDGVRGDSQNADEVLEASVLEFSFLN</sequence>
<reference evidence="2 3" key="1">
    <citation type="journal article" date="2018" name="Evol. Lett.">
        <title>Horizontal gene cluster transfer increased hallucinogenic mushroom diversity.</title>
        <authorList>
            <person name="Reynolds H.T."/>
            <person name="Vijayakumar V."/>
            <person name="Gluck-Thaler E."/>
            <person name="Korotkin H.B."/>
            <person name="Matheny P.B."/>
            <person name="Slot J.C."/>
        </authorList>
    </citation>
    <scope>NUCLEOTIDE SEQUENCE [LARGE SCALE GENOMIC DNA]</scope>
    <source>
        <strain evidence="2 3">SRW20</strain>
    </source>
</reference>
<organism evidence="2 3">
    <name type="scientific">Gymnopilus dilepis</name>
    <dbReference type="NCBI Taxonomy" id="231916"/>
    <lineage>
        <taxon>Eukaryota</taxon>
        <taxon>Fungi</taxon>
        <taxon>Dikarya</taxon>
        <taxon>Basidiomycota</taxon>
        <taxon>Agaricomycotina</taxon>
        <taxon>Agaricomycetes</taxon>
        <taxon>Agaricomycetidae</taxon>
        <taxon>Agaricales</taxon>
        <taxon>Agaricineae</taxon>
        <taxon>Hymenogastraceae</taxon>
        <taxon>Gymnopilus</taxon>
    </lineage>
</organism>
<keyword evidence="3" id="KW-1185">Reference proteome</keyword>
<evidence type="ECO:0000313" key="3">
    <source>
        <dbReference type="Proteomes" id="UP000284706"/>
    </source>
</evidence>
<comment type="caution">
    <text evidence="2">The sequence shown here is derived from an EMBL/GenBank/DDBJ whole genome shotgun (WGS) entry which is preliminary data.</text>
</comment>
<gene>
    <name evidence="2" type="ORF">CVT26_008496</name>
</gene>
<evidence type="ECO:0000313" key="2">
    <source>
        <dbReference type="EMBL" id="PPR05743.1"/>
    </source>
</evidence>
<dbReference type="EMBL" id="NHYE01000436">
    <property type="protein sequence ID" value="PPR05743.1"/>
    <property type="molecule type" value="Genomic_DNA"/>
</dbReference>
<dbReference type="OrthoDB" id="3048541at2759"/>
<feature type="compositionally biased region" description="Basic and acidic residues" evidence="1">
    <location>
        <begin position="1164"/>
        <end position="1182"/>
    </location>
</feature>
<dbReference type="InParanoid" id="A0A409YRX2"/>